<reference evidence="1 2" key="1">
    <citation type="submission" date="2021-06" db="EMBL/GenBank/DDBJ databases">
        <title>Caerostris darwini draft genome.</title>
        <authorList>
            <person name="Kono N."/>
            <person name="Arakawa K."/>
        </authorList>
    </citation>
    <scope>NUCLEOTIDE SEQUENCE [LARGE SCALE GENOMIC DNA]</scope>
</reference>
<keyword evidence="2" id="KW-1185">Reference proteome</keyword>
<organism evidence="1 2">
    <name type="scientific">Caerostris darwini</name>
    <dbReference type="NCBI Taxonomy" id="1538125"/>
    <lineage>
        <taxon>Eukaryota</taxon>
        <taxon>Metazoa</taxon>
        <taxon>Ecdysozoa</taxon>
        <taxon>Arthropoda</taxon>
        <taxon>Chelicerata</taxon>
        <taxon>Arachnida</taxon>
        <taxon>Araneae</taxon>
        <taxon>Araneomorphae</taxon>
        <taxon>Entelegynae</taxon>
        <taxon>Araneoidea</taxon>
        <taxon>Araneidae</taxon>
        <taxon>Caerostris</taxon>
    </lineage>
</organism>
<sequence>ISRLIRLLHLDHWVRFSQPPVASKPVELRVEFGFSEAREVLCPKTYN</sequence>
<name>A0AAV4TWS4_9ARAC</name>
<dbReference type="AlphaFoldDB" id="A0AAV4TWS4"/>
<dbReference type="Proteomes" id="UP001054837">
    <property type="component" value="Unassembled WGS sequence"/>
</dbReference>
<comment type="caution">
    <text evidence="1">The sequence shown here is derived from an EMBL/GenBank/DDBJ whole genome shotgun (WGS) entry which is preliminary data.</text>
</comment>
<feature type="non-terminal residue" evidence="1">
    <location>
        <position position="1"/>
    </location>
</feature>
<proteinExistence type="predicted"/>
<evidence type="ECO:0000313" key="1">
    <source>
        <dbReference type="EMBL" id="GIY49614.1"/>
    </source>
</evidence>
<dbReference type="EMBL" id="BPLQ01010248">
    <property type="protein sequence ID" value="GIY49614.1"/>
    <property type="molecule type" value="Genomic_DNA"/>
</dbReference>
<evidence type="ECO:0000313" key="2">
    <source>
        <dbReference type="Proteomes" id="UP001054837"/>
    </source>
</evidence>
<gene>
    <name evidence="1" type="ORF">CDAR_290351</name>
</gene>
<protein>
    <submittedName>
        <fullName evidence="1">Uncharacterized protein</fullName>
    </submittedName>
</protein>
<accession>A0AAV4TWS4</accession>